<gene>
    <name evidence="2" type="ORF">MIN45_P1479</name>
</gene>
<evidence type="ECO:0000313" key="2">
    <source>
        <dbReference type="EMBL" id="BCX89109.1"/>
    </source>
</evidence>
<keyword evidence="1" id="KW-0732">Signal</keyword>
<dbReference type="InterPro" id="IPR013783">
    <property type="entry name" value="Ig-like_fold"/>
</dbReference>
<sequence length="1042" mass="112146">MTNRKTSWNRSAIAGLFSFFLALVFSHGAIAAGAIAGEWQPAAGVTVEKGSRFYDTGERVYYTINTLTNTSGKAITGPLRLLVTSASHTVTNDDGEENGQPYFDVLVAEEVLEPGAQRQVTIKFQPRRARFAYEVEAQVFVAPADSDGDGIPDGEDLCPNDPQNACFSVSGEVYGGGAALTGASVVIGLNSVQVATDAAGRFTATGVSVNELATDGLNRFFPVRVSASGYSSGYAKAVLVPGTTNYEVIVRLDPVSDQITEDDDVSQGVPIQEDGQTVGSLKIPTDALPVGVTKVTGTVTYLDPETELDAAPGGDLLALPPGSDPNAAPVPLESFGMMEFDLRDQDGNPIHQLGGTAEVCMKATSGLQVGDTVPLWYYDESRGLWIEEGQGTVEDRNGQLMICGQVSHFTWWNYDQPVDTHSCFKYKFVDENSGADLDFMDWYAEGVTYNGTSPERACNRDADDPETGGDTISSLTVKKSSATQTEQIRVYTYLSGVKYYLVRDGDGTYSLSQNIADAAVFDDPQDQGSCLTNQNVENCRYLDYQDVGADGVLPLSSDINYPPVITDFFIDNQSLLIGQSTDVHVTVTDPEDVDPVTVEWSYNCWDGTGGSLVPNSDSGPSPSTFTATFTSPSTVSGYGLWCQITVTASDAAGNTSTAENWVTVHPSQYWIIIDGTLYGTDGNPMPNAPMTFYGCSESQWLSTDDNGAYHIEADMTDCFTGYYGEGFAYGEVTIEVPYEHEAQSWSRSEHLYPDIYSGCSELSDGIHCQHDIHLPVVWGALQGALLGSYDSIDLWRYSYDGDYFGYDWTQISIPEGSGSYGPVSVPLGEISMMGYETGTGSGYWLYTVMPSTDGARQDFGPAGSASVVVTVFDGDGNPLANVGVSLWSDNGNSSSATTDGNGQVTFTGIPLGLVYVSSDSPYYSGGALITENNETVYIDLGGSDTCQVTGTAYGWDGQPVAGVEVDLWNEWTTGEFNSLVVTTDPMGGFSFDGIYPGWIGWSDYYGYYYALAMPISHCRPESGSPRVIRFDRPPLPEVMFMD</sequence>
<reference evidence="3" key="1">
    <citation type="journal article" date="2024" name="Int. J. Syst. Evol. Microbiol.">
        <title>Methylomarinovum tepidoasis sp. nov., a moderately thermophilic methanotroph of the family Methylothermaceae isolated from a deep-sea hydrothermal field.</title>
        <authorList>
            <person name="Hirayama H."/>
            <person name="Takaki Y."/>
            <person name="Abe M."/>
            <person name="Miyazaki M."/>
            <person name="Uematsu K."/>
            <person name="Matsui Y."/>
            <person name="Takai K."/>
        </authorList>
    </citation>
    <scope>NUCLEOTIDE SEQUENCE [LARGE SCALE GENOMIC DNA]</scope>
    <source>
        <strain evidence="3">IN45</strain>
    </source>
</reference>
<keyword evidence="3" id="KW-1185">Reference proteome</keyword>
<proteinExistence type="predicted"/>
<dbReference type="RefSeq" id="WP_286291386.1">
    <property type="nucleotide sequence ID" value="NZ_AP024718.1"/>
</dbReference>
<evidence type="ECO:0000256" key="1">
    <source>
        <dbReference type="SAM" id="SignalP"/>
    </source>
</evidence>
<dbReference type="KEGG" id="meiy:MIN45_P1479"/>
<dbReference type="InterPro" id="IPR015889">
    <property type="entry name" value="Intradiol_dOase_core"/>
</dbReference>
<feature type="signal peptide" evidence="1">
    <location>
        <begin position="1"/>
        <end position="31"/>
    </location>
</feature>
<evidence type="ECO:0000313" key="3">
    <source>
        <dbReference type="Proteomes" id="UP001321450"/>
    </source>
</evidence>
<dbReference type="SUPFAM" id="SSF49478">
    <property type="entry name" value="Cna protein B-type domain"/>
    <property type="match status" value="1"/>
</dbReference>
<dbReference type="InterPro" id="IPR008969">
    <property type="entry name" value="CarboxyPept-like_regulatory"/>
</dbReference>
<dbReference type="GO" id="GO:0016702">
    <property type="term" value="F:oxidoreductase activity, acting on single donors with incorporation of molecular oxygen, incorporation of two atoms of oxygen"/>
    <property type="evidence" value="ECO:0007669"/>
    <property type="project" value="InterPro"/>
</dbReference>
<dbReference type="AlphaFoldDB" id="A0AAU9D295"/>
<evidence type="ECO:0008006" key="4">
    <source>
        <dbReference type="Google" id="ProtNLM"/>
    </source>
</evidence>
<protein>
    <recommendedName>
        <fullName evidence="4">Ig-like domain-containing protein</fullName>
    </recommendedName>
</protein>
<dbReference type="GO" id="GO:0005506">
    <property type="term" value="F:iron ion binding"/>
    <property type="evidence" value="ECO:0007669"/>
    <property type="project" value="InterPro"/>
</dbReference>
<dbReference type="SUPFAM" id="SSF49482">
    <property type="entry name" value="Aromatic compound dioxygenase"/>
    <property type="match status" value="1"/>
</dbReference>
<dbReference type="EMBL" id="AP024718">
    <property type="protein sequence ID" value="BCX89109.1"/>
    <property type="molecule type" value="Genomic_DNA"/>
</dbReference>
<dbReference type="Proteomes" id="UP001321450">
    <property type="component" value="Chromosome"/>
</dbReference>
<organism evidence="2 3">
    <name type="scientific">Methylomarinovum tepidoasis</name>
    <dbReference type="NCBI Taxonomy" id="2840183"/>
    <lineage>
        <taxon>Bacteria</taxon>
        <taxon>Pseudomonadati</taxon>
        <taxon>Pseudomonadota</taxon>
        <taxon>Gammaproteobacteria</taxon>
        <taxon>Methylococcales</taxon>
        <taxon>Methylothermaceae</taxon>
        <taxon>Methylomarinovum</taxon>
    </lineage>
</organism>
<accession>A0AAU9D295</accession>
<name>A0AAU9D295_9GAMM</name>
<dbReference type="Gene3D" id="2.60.130.10">
    <property type="entry name" value="Aromatic compound dioxygenase"/>
    <property type="match status" value="1"/>
</dbReference>
<feature type="chain" id="PRO_5043863189" description="Ig-like domain-containing protein" evidence="1">
    <location>
        <begin position="32"/>
        <end position="1042"/>
    </location>
</feature>
<dbReference type="SUPFAM" id="SSF49464">
    <property type="entry name" value="Carboxypeptidase regulatory domain-like"/>
    <property type="match status" value="1"/>
</dbReference>
<dbReference type="Gene3D" id="2.60.40.10">
    <property type="entry name" value="Immunoglobulins"/>
    <property type="match status" value="1"/>
</dbReference>